<feature type="transmembrane region" description="Helical" evidence="1">
    <location>
        <begin position="63"/>
        <end position="83"/>
    </location>
</feature>
<keyword evidence="3" id="KW-1185">Reference proteome</keyword>
<keyword evidence="1" id="KW-0472">Membrane</keyword>
<dbReference type="AlphaFoldDB" id="A0A830ERQ5"/>
<keyword evidence="1" id="KW-1133">Transmembrane helix</keyword>
<sequence length="84" mass="9079">MDSDRLKITAEVAAIRGRGWIRLLTRLLGIAAVLIGALNFFGFELWTQYRVWLAQVAGVSTGVGFAYLADFLFIGAGAAVANFV</sequence>
<keyword evidence="1" id="KW-0812">Transmembrane</keyword>
<dbReference type="RefSeq" id="WP_188788742.1">
    <property type="nucleotide sequence ID" value="NZ_BMOC01000035.1"/>
</dbReference>
<name>A0A830ERQ5_9EURY</name>
<proteinExistence type="predicted"/>
<dbReference type="EMBL" id="BMOC01000035">
    <property type="protein sequence ID" value="GGJ17562.1"/>
    <property type="molecule type" value="Genomic_DNA"/>
</dbReference>
<evidence type="ECO:0000313" key="3">
    <source>
        <dbReference type="Proteomes" id="UP000653099"/>
    </source>
</evidence>
<gene>
    <name evidence="2" type="ORF">GCM10008995_29150</name>
</gene>
<organism evidence="2 3">
    <name type="scientific">Halobellus salinus</name>
    <dbReference type="NCBI Taxonomy" id="931585"/>
    <lineage>
        <taxon>Archaea</taxon>
        <taxon>Methanobacteriati</taxon>
        <taxon>Methanobacteriota</taxon>
        <taxon>Stenosarchaea group</taxon>
        <taxon>Halobacteria</taxon>
        <taxon>Halobacteriales</taxon>
        <taxon>Haloferacaceae</taxon>
        <taxon>Halobellus</taxon>
    </lineage>
</organism>
<protein>
    <submittedName>
        <fullName evidence="2">Uncharacterized protein</fullName>
    </submittedName>
</protein>
<evidence type="ECO:0000256" key="1">
    <source>
        <dbReference type="SAM" id="Phobius"/>
    </source>
</evidence>
<dbReference type="Proteomes" id="UP000653099">
    <property type="component" value="Unassembled WGS sequence"/>
</dbReference>
<reference evidence="2" key="1">
    <citation type="journal article" date="2014" name="Int. J. Syst. Evol. Microbiol.">
        <title>Complete genome sequence of Corynebacterium casei LMG S-19264T (=DSM 44701T), isolated from a smear-ripened cheese.</title>
        <authorList>
            <consortium name="US DOE Joint Genome Institute (JGI-PGF)"/>
            <person name="Walter F."/>
            <person name="Albersmeier A."/>
            <person name="Kalinowski J."/>
            <person name="Ruckert C."/>
        </authorList>
    </citation>
    <scope>NUCLEOTIDE SEQUENCE</scope>
    <source>
        <strain evidence="2">JCM 14359</strain>
    </source>
</reference>
<evidence type="ECO:0000313" key="2">
    <source>
        <dbReference type="EMBL" id="GGJ17562.1"/>
    </source>
</evidence>
<feature type="transmembrane region" description="Helical" evidence="1">
    <location>
        <begin position="23"/>
        <end position="43"/>
    </location>
</feature>
<reference evidence="2" key="2">
    <citation type="submission" date="2020-09" db="EMBL/GenBank/DDBJ databases">
        <authorList>
            <person name="Sun Q."/>
            <person name="Ohkuma M."/>
        </authorList>
    </citation>
    <scope>NUCLEOTIDE SEQUENCE</scope>
    <source>
        <strain evidence="2">JCM 14359</strain>
    </source>
</reference>
<accession>A0A830ERQ5</accession>
<comment type="caution">
    <text evidence="2">The sequence shown here is derived from an EMBL/GenBank/DDBJ whole genome shotgun (WGS) entry which is preliminary data.</text>
</comment>